<proteinExistence type="predicted"/>
<dbReference type="Proteomes" id="UP001358586">
    <property type="component" value="Chromosome 10"/>
</dbReference>
<accession>A0ABR0NE56</accession>
<organism evidence="1 2">
    <name type="scientific">Gossypium arboreum</name>
    <name type="common">Tree cotton</name>
    <name type="synonym">Gossypium nanking</name>
    <dbReference type="NCBI Taxonomy" id="29729"/>
    <lineage>
        <taxon>Eukaryota</taxon>
        <taxon>Viridiplantae</taxon>
        <taxon>Streptophyta</taxon>
        <taxon>Embryophyta</taxon>
        <taxon>Tracheophyta</taxon>
        <taxon>Spermatophyta</taxon>
        <taxon>Magnoliopsida</taxon>
        <taxon>eudicotyledons</taxon>
        <taxon>Gunneridae</taxon>
        <taxon>Pentapetalae</taxon>
        <taxon>rosids</taxon>
        <taxon>malvids</taxon>
        <taxon>Malvales</taxon>
        <taxon>Malvaceae</taxon>
        <taxon>Malvoideae</taxon>
        <taxon>Gossypium</taxon>
    </lineage>
</organism>
<name>A0ABR0NE56_GOSAR</name>
<dbReference type="EMBL" id="JARKNE010000010">
    <property type="protein sequence ID" value="KAK5793275.1"/>
    <property type="molecule type" value="Genomic_DNA"/>
</dbReference>
<gene>
    <name evidence="1" type="ORF">PVK06_034417</name>
</gene>
<protein>
    <submittedName>
        <fullName evidence="1">Uncharacterized protein</fullName>
    </submittedName>
</protein>
<evidence type="ECO:0000313" key="1">
    <source>
        <dbReference type="EMBL" id="KAK5793275.1"/>
    </source>
</evidence>
<comment type="caution">
    <text evidence="1">The sequence shown here is derived from an EMBL/GenBank/DDBJ whole genome shotgun (WGS) entry which is preliminary data.</text>
</comment>
<reference evidence="1 2" key="1">
    <citation type="submission" date="2023-03" db="EMBL/GenBank/DDBJ databases">
        <title>WGS of Gossypium arboreum.</title>
        <authorList>
            <person name="Yu D."/>
        </authorList>
    </citation>
    <scope>NUCLEOTIDE SEQUENCE [LARGE SCALE GENOMIC DNA]</scope>
    <source>
        <tissue evidence="1">Leaf</tissue>
    </source>
</reference>
<evidence type="ECO:0000313" key="2">
    <source>
        <dbReference type="Proteomes" id="UP001358586"/>
    </source>
</evidence>
<keyword evidence="2" id="KW-1185">Reference proteome</keyword>
<sequence>MRFNRNVSFDGMKERISAKIVRHCGIRISKLFYKFPVSKNPIKFTEIELVDNENVETIVALYCGNRSDQKSPIQLFFELARVEPTEDLTPLGEEHGAQEQYMVAPISDPCNHEVNSDIDPDVDEVLDDIDDEDVNDEGNINASSVGNQIQCIVIHNNPRAHMSLIDPEILHVHRLPVHGPEIRK</sequence>